<dbReference type="Pfam" id="PF17775">
    <property type="entry name" value="YchJ_M-like"/>
    <property type="match status" value="1"/>
</dbReference>
<evidence type="ECO:0000313" key="5">
    <source>
        <dbReference type="Proteomes" id="UP000319142"/>
    </source>
</evidence>
<dbReference type="PANTHER" id="PTHR33747">
    <property type="entry name" value="UPF0225 PROTEIN SCO1677"/>
    <property type="match status" value="1"/>
</dbReference>
<dbReference type="SUPFAM" id="SSF54427">
    <property type="entry name" value="NTF2-like"/>
    <property type="match status" value="1"/>
</dbReference>
<dbReference type="PANTHER" id="PTHR33747:SF1">
    <property type="entry name" value="ADENYLATE CYCLASE-ASSOCIATED CAP C-TERMINAL DOMAIN-CONTAINING PROTEIN"/>
    <property type="match status" value="1"/>
</dbReference>
<dbReference type="SUPFAM" id="SSF103642">
    <property type="entry name" value="Sec-C motif"/>
    <property type="match status" value="1"/>
</dbReference>
<sequence>MSDSNGGQICPCGSGEVYSACCGRWHAGAPAPSPEALMRSRFTAFVTGDSNYLLATWHPDTRPESLSLDGSPEWTALQIFSAGEQGVKGQVHFRAIYRTGSGWGYLEEHSDFVKEGGHWFYVAGETSEGTLKPGRNEPCPCGSGRKYKSCCLNG</sequence>
<dbReference type="Pfam" id="PF02810">
    <property type="entry name" value="SEC-C"/>
    <property type="match status" value="2"/>
</dbReference>
<evidence type="ECO:0000256" key="1">
    <source>
        <dbReference type="ARBA" id="ARBA00010839"/>
    </source>
</evidence>
<reference evidence="4 5" key="1">
    <citation type="submission" date="2019-07" db="EMBL/GenBank/DDBJ databases">
        <title>The pathways for chlorine oxyanion respiration interact through the shared metabolite chlorate.</title>
        <authorList>
            <person name="Barnum T.P."/>
            <person name="Cheng Y."/>
            <person name="Hill K.A."/>
            <person name="Lucas L.N."/>
            <person name="Carlson H.K."/>
            <person name="Coates J.D."/>
        </authorList>
    </citation>
    <scope>NUCLEOTIDE SEQUENCE [LARGE SCALE GENOMIC DNA]</scope>
    <source>
        <strain evidence="4">UCB</strain>
    </source>
</reference>
<accession>A0A558BIE7</accession>
<feature type="domain" description="YchJ-like middle NTF2-like" evidence="3">
    <location>
        <begin position="33"/>
        <end position="124"/>
    </location>
</feature>
<dbReference type="RefSeq" id="WP_273131551.1">
    <property type="nucleotide sequence ID" value="NZ_VMRX01000001.1"/>
</dbReference>
<dbReference type="InterPro" id="IPR032710">
    <property type="entry name" value="NTF2-like_dom_sf"/>
</dbReference>
<evidence type="ECO:0000256" key="2">
    <source>
        <dbReference type="HAMAP-Rule" id="MF_00612"/>
    </source>
</evidence>
<dbReference type="HAMAP" id="MF_00612">
    <property type="entry name" value="UPF0225"/>
    <property type="match status" value="1"/>
</dbReference>
<gene>
    <name evidence="4" type="ORF">FHK81_01080</name>
</gene>
<dbReference type="InterPro" id="IPR004027">
    <property type="entry name" value="SEC_C_motif"/>
</dbReference>
<dbReference type="Proteomes" id="UP000319142">
    <property type="component" value="Unassembled WGS sequence"/>
</dbReference>
<dbReference type="InterPro" id="IPR048469">
    <property type="entry name" value="YchJ-like_M"/>
</dbReference>
<name>A0A558BIE7_9GAMM</name>
<protein>
    <recommendedName>
        <fullName evidence="2">UPF0225 protein FHK81_01080</fullName>
    </recommendedName>
</protein>
<evidence type="ECO:0000259" key="3">
    <source>
        <dbReference type="Pfam" id="PF17775"/>
    </source>
</evidence>
<organism evidence="4 5">
    <name type="scientific">Marinobacter vinifirmus</name>
    <dbReference type="NCBI Taxonomy" id="355591"/>
    <lineage>
        <taxon>Bacteria</taxon>
        <taxon>Pseudomonadati</taxon>
        <taxon>Pseudomonadota</taxon>
        <taxon>Gammaproteobacteria</taxon>
        <taxon>Pseudomonadales</taxon>
        <taxon>Marinobacteraceae</taxon>
        <taxon>Marinobacter</taxon>
    </lineage>
</organism>
<proteinExistence type="inferred from homology"/>
<dbReference type="InterPro" id="IPR023006">
    <property type="entry name" value="YchJ-like"/>
</dbReference>
<dbReference type="AlphaFoldDB" id="A0A558BIE7"/>
<evidence type="ECO:0000313" key="4">
    <source>
        <dbReference type="EMBL" id="TVT36289.1"/>
    </source>
</evidence>
<dbReference type="EMBL" id="VMRX01000001">
    <property type="protein sequence ID" value="TVT36289.1"/>
    <property type="molecule type" value="Genomic_DNA"/>
</dbReference>
<dbReference type="Gene3D" id="3.10.450.50">
    <property type="match status" value="1"/>
</dbReference>
<comment type="similarity">
    <text evidence="1 2">Belongs to the UPF0225 family.</text>
</comment>
<comment type="caution">
    <text evidence="4">The sequence shown here is derived from an EMBL/GenBank/DDBJ whole genome shotgun (WGS) entry which is preliminary data.</text>
</comment>